<reference evidence="2" key="2">
    <citation type="submission" date="2021-08" db="EMBL/GenBank/DDBJ databases">
        <authorList>
            <person name="Dalcin Martins P."/>
        </authorList>
    </citation>
    <scope>NUCLEOTIDE SEQUENCE</scope>
    <source>
        <strain evidence="2">MAG_39</strain>
    </source>
</reference>
<evidence type="ECO:0000313" key="3">
    <source>
        <dbReference type="Proteomes" id="UP000705867"/>
    </source>
</evidence>
<evidence type="ECO:0008006" key="4">
    <source>
        <dbReference type="Google" id="ProtNLM"/>
    </source>
</evidence>
<gene>
    <name evidence="2" type="ORF">K8I29_07860</name>
</gene>
<reference evidence="2" key="1">
    <citation type="journal article" date="2021" name="bioRxiv">
        <title>Unraveling nitrogen, sulfur and carbon metabolic pathways and microbial community transcriptional responses to substrate deprivation and toxicity stresses in a bioreactor mimicking anoxic brackish coastal sediment conditions.</title>
        <authorList>
            <person name="Martins P.D."/>
            <person name="Echeveste M.J."/>
            <person name="Arshad A."/>
            <person name="Kurth J."/>
            <person name="Ouboter H."/>
            <person name="Jetten M.S.M."/>
            <person name="Welte C.U."/>
        </authorList>
    </citation>
    <scope>NUCLEOTIDE SEQUENCE</scope>
    <source>
        <strain evidence="2">MAG_39</strain>
    </source>
</reference>
<proteinExistence type="predicted"/>
<feature type="signal peptide" evidence="1">
    <location>
        <begin position="1"/>
        <end position="24"/>
    </location>
</feature>
<dbReference type="EMBL" id="JAIOIV010000064">
    <property type="protein sequence ID" value="MBZ0156116.1"/>
    <property type="molecule type" value="Genomic_DNA"/>
</dbReference>
<name>A0A953J4H2_9BACT</name>
<sequence length="184" mass="20316">MRRMFFNGMTLLMLLSLLLSPASALMTGMGVDELTRQSDRVVRGIVEKVESYWNEDKSAILTRASIIVHEHIKTKGKQHDAAPFRVFVVHEGGEADGIVLRVSDGVEFTEGEEVLIFLRETGEGGTLSLPSHRVVGKAQGKYSIADDGVARKGGFSLTTGDEKVESVIDAHRLTEKIKEFSRDR</sequence>
<keyword evidence="1" id="KW-0732">Signal</keyword>
<evidence type="ECO:0000256" key="1">
    <source>
        <dbReference type="SAM" id="SignalP"/>
    </source>
</evidence>
<dbReference type="Proteomes" id="UP000705867">
    <property type="component" value="Unassembled WGS sequence"/>
</dbReference>
<feature type="chain" id="PRO_5036842444" description="DUF5666 domain-containing protein" evidence="1">
    <location>
        <begin position="25"/>
        <end position="184"/>
    </location>
</feature>
<protein>
    <recommendedName>
        <fullName evidence="4">DUF5666 domain-containing protein</fullName>
    </recommendedName>
</protein>
<accession>A0A953J4H2</accession>
<organism evidence="2 3">
    <name type="scientific">Candidatus Nitrobium versatile</name>
    <dbReference type="NCBI Taxonomy" id="2884831"/>
    <lineage>
        <taxon>Bacteria</taxon>
        <taxon>Pseudomonadati</taxon>
        <taxon>Nitrospirota</taxon>
        <taxon>Nitrospiria</taxon>
        <taxon>Nitrospirales</taxon>
        <taxon>Nitrospiraceae</taxon>
        <taxon>Candidatus Nitrobium</taxon>
    </lineage>
</organism>
<evidence type="ECO:0000313" key="2">
    <source>
        <dbReference type="EMBL" id="MBZ0156116.1"/>
    </source>
</evidence>
<comment type="caution">
    <text evidence="2">The sequence shown here is derived from an EMBL/GenBank/DDBJ whole genome shotgun (WGS) entry which is preliminary data.</text>
</comment>
<dbReference type="AlphaFoldDB" id="A0A953J4H2"/>